<keyword evidence="3" id="KW-1185">Reference proteome</keyword>
<proteinExistence type="predicted"/>
<dbReference type="RefSeq" id="WP_268003662.1">
    <property type="nucleotide sequence ID" value="NZ_CP104067.1"/>
</dbReference>
<dbReference type="EMBL" id="CP104067">
    <property type="protein sequence ID" value="WAH39765.1"/>
    <property type="molecule type" value="Genomic_DNA"/>
</dbReference>
<dbReference type="Pfam" id="PF01973">
    <property type="entry name" value="MptE-like"/>
    <property type="match status" value="1"/>
</dbReference>
<evidence type="ECO:0000313" key="3">
    <source>
        <dbReference type="Proteomes" id="UP001164761"/>
    </source>
</evidence>
<dbReference type="PANTHER" id="PTHR41786">
    <property type="entry name" value="MOTILITY ACCESSORY FACTOR MAF"/>
    <property type="match status" value="1"/>
</dbReference>
<reference evidence="2" key="1">
    <citation type="submission" date="2022-08" db="EMBL/GenBank/DDBJ databases">
        <title>Alicyclobacillus fastidiosus DSM 17978, complete genome.</title>
        <authorList>
            <person name="Wang Q."/>
            <person name="Cai R."/>
            <person name="Wang Z."/>
        </authorList>
    </citation>
    <scope>NUCLEOTIDE SEQUENCE</scope>
    <source>
        <strain evidence="2">DSM 17978</strain>
    </source>
</reference>
<name>A0ABY6ZA53_9BACL</name>
<protein>
    <submittedName>
        <fullName evidence="2">DUF115 domain-containing protein</fullName>
    </submittedName>
</protein>
<feature type="domain" description="6-hydroxymethylpterin diphosphokinase MptE-like" evidence="1">
    <location>
        <begin position="210"/>
        <end position="381"/>
    </location>
</feature>
<dbReference type="PANTHER" id="PTHR41786:SF1">
    <property type="entry name" value="6-HYDROXYMETHYLPTERIN DIPHOSPHOKINASE MPTE-LIKE DOMAIN-CONTAINING PROTEIN"/>
    <property type="match status" value="1"/>
</dbReference>
<evidence type="ECO:0000259" key="1">
    <source>
        <dbReference type="Pfam" id="PF01973"/>
    </source>
</evidence>
<organism evidence="2 3">
    <name type="scientific">Alicyclobacillus fastidiosus</name>
    <dbReference type="NCBI Taxonomy" id="392011"/>
    <lineage>
        <taxon>Bacteria</taxon>
        <taxon>Bacillati</taxon>
        <taxon>Bacillota</taxon>
        <taxon>Bacilli</taxon>
        <taxon>Bacillales</taxon>
        <taxon>Alicyclobacillaceae</taxon>
        <taxon>Alicyclobacillus</taxon>
    </lineage>
</organism>
<dbReference type="InterPro" id="IPR002826">
    <property type="entry name" value="MptE-like"/>
</dbReference>
<evidence type="ECO:0000313" key="2">
    <source>
        <dbReference type="EMBL" id="WAH39765.1"/>
    </source>
</evidence>
<dbReference type="Proteomes" id="UP001164761">
    <property type="component" value="Chromosome"/>
</dbReference>
<accession>A0ABY6ZA53</accession>
<sequence>MDNEIFSNNLACLPQYLKDLLPPPSNHEMYWQSVQIATGKNGWPVGIYRMENNHTHTNSFVDPWAEAQQWAASINYKDTKVSIIYGCGFGYPLLEYAKRKKAYTETLIFEQNVELFYAMLQCIDLQPLLSDPSCHFLVGNIDQIKSQLKSLLYEEFLLRSTNLTVSFTWLAHRHEKNLYLTLHEWFLHALRGSCMSIGNSIYDTLVGVYNTLDNAQEIICSPQLSSLRNAFMGKPAFIVSNGPSLDRNIDTLTRAVGKSLIITAESSLRPCLIRGIRPDAVAVTERTPNVYHIHFENQRLPSDLVLIGLTLIDPRIPKLFQGSFVPVFRSGESSCRWIQQTLTDDVCGLHSGSSSAHLAFEFAVWTGANPIVFVGQDLAFGRDKTTHSQLSAYAESTLAHQVKSLREQPAFYVPGVNGERVLTTRLWDEFRAWFEDQISLHPEVHFIDATEGGAYIHGTELMTLDEVVSTYCTEYVDTALYQYVQSASVLPNTSEIAKKYSTLLSKVKDMKNQFHSLTQSANDDIQDCRLVELACQLKAKHPETEVPSFIEALVERSSVACEKFTDVQIAPYTQHALFAFHKQINDLGEVDSVDSLYLATRLYRDMYECLKKICAVMTQQFDLAERHVIQKSEIDHT</sequence>
<gene>
    <name evidence="2" type="ORF">NZD89_15260</name>
</gene>